<comment type="caution">
    <text evidence="1">The sequence shown here is derived from an EMBL/GenBank/DDBJ whole genome shotgun (WGS) entry which is preliminary data.</text>
</comment>
<evidence type="ECO:0008006" key="3">
    <source>
        <dbReference type="Google" id="ProtNLM"/>
    </source>
</evidence>
<accession>A0A9R1D7R3</accession>
<reference evidence="1" key="1">
    <citation type="journal article" date="2023" name="Front. Microbiol.">
        <title>Genomic-based phylogenetic and metabolic analyses of the genus Natronomonas, and description of Natronomonas aquatica sp. nov.</title>
        <authorList>
            <person name="Garcia-Roldan A."/>
            <person name="Duran-Viseras A."/>
            <person name="de la Haba R.R."/>
            <person name="Corral P."/>
            <person name="Sanchez-Porro C."/>
            <person name="Ventosa A."/>
        </authorList>
    </citation>
    <scope>NUCLEOTIDE SEQUENCE</scope>
    <source>
        <strain evidence="1">F2-12</strain>
    </source>
</reference>
<dbReference type="Gene3D" id="3.30.460.40">
    <property type="match status" value="1"/>
</dbReference>
<name>A0A9R1D7R3_9EURY</name>
<dbReference type="Proteomes" id="UP001139494">
    <property type="component" value="Unassembled WGS sequence"/>
</dbReference>
<evidence type="ECO:0000313" key="1">
    <source>
        <dbReference type="EMBL" id="MCQ4334195.1"/>
    </source>
</evidence>
<evidence type="ECO:0000313" key="2">
    <source>
        <dbReference type="Proteomes" id="UP001139494"/>
    </source>
</evidence>
<proteinExistence type="predicted"/>
<keyword evidence="2" id="KW-1185">Reference proteome</keyword>
<protein>
    <recommendedName>
        <fullName evidence="3">Nucleotidyltransferase family protein</fullName>
    </recommendedName>
</protein>
<organism evidence="1 2">
    <name type="scientific">Natronomonas aquatica</name>
    <dbReference type="NCBI Taxonomy" id="2841590"/>
    <lineage>
        <taxon>Archaea</taxon>
        <taxon>Methanobacteriati</taxon>
        <taxon>Methanobacteriota</taxon>
        <taxon>Stenosarchaea group</taxon>
        <taxon>Halobacteria</taxon>
        <taxon>Halobacteriales</taxon>
        <taxon>Natronomonadaceae</taxon>
        <taxon>Natronomonas</taxon>
    </lineage>
</organism>
<dbReference type="AlphaFoldDB" id="A0A9R1D7R3"/>
<gene>
    <name evidence="1" type="ORF">KM295_12045</name>
</gene>
<dbReference type="RefSeq" id="WP_256030232.1">
    <property type="nucleotide sequence ID" value="NZ_JAHLKM010000018.1"/>
</dbReference>
<sequence>MSLEKPRGELIDARRAVQDEELSYVLVGEWTISAFQTRFTTDVDMVIPETEPDAYDALLTELGYSKVFDNDVADVYEGRIVR</sequence>
<dbReference type="EMBL" id="JAHLKM010000018">
    <property type="protein sequence ID" value="MCQ4334195.1"/>
    <property type="molecule type" value="Genomic_DNA"/>
</dbReference>